<evidence type="ECO:0008006" key="7">
    <source>
        <dbReference type="Google" id="ProtNLM"/>
    </source>
</evidence>
<protein>
    <recommendedName>
        <fullName evidence="7">Tachylectin</fullName>
    </recommendedName>
</protein>
<accession>A0ABN2SBS2</accession>
<feature type="signal peptide" evidence="2">
    <location>
        <begin position="1"/>
        <end position="30"/>
    </location>
</feature>
<reference evidence="5 6" key="1">
    <citation type="journal article" date="2019" name="Int. J. Syst. Evol. Microbiol.">
        <title>The Global Catalogue of Microorganisms (GCM) 10K type strain sequencing project: providing services to taxonomists for standard genome sequencing and annotation.</title>
        <authorList>
            <consortium name="The Broad Institute Genomics Platform"/>
            <consortium name="The Broad Institute Genome Sequencing Center for Infectious Disease"/>
            <person name="Wu L."/>
            <person name="Ma J."/>
        </authorList>
    </citation>
    <scope>NUCLEOTIDE SEQUENCE [LARGE SCALE GENOMIC DNA]</scope>
    <source>
        <strain evidence="5 6">JCM 15628</strain>
    </source>
</reference>
<evidence type="ECO:0000313" key="5">
    <source>
        <dbReference type="EMBL" id="GAA1983950.1"/>
    </source>
</evidence>
<keyword evidence="2" id="KW-0732">Signal</keyword>
<sequence>MSPKSMTRARAATIALALAAAFTATSAAAAADTVTCASTAPVLAVDTAGTLFQYPLGNAASGSAAFGTRSAIGSGWQVYGRVLAGPSGWVYALRSDGLYVYHRTTAGTWDVQRRKFGFLGEFAAASRAQRIAADERGTIFVLDDAGALRSYRFDADHTGLVALKDLVLQADPSRAALVGAGDGVLFVRRTNGALDRVRYETTSDRILSERRSVGAGWNIYTKLTSPGGDVLLAVTSGGDLRQYRYREDTASWVVSGRRIGMGWQNMRQVTAGSNACRNTTSFVPATVTPRTAPTDRPGLTSVNTSPTVDVMIPESGSGLRWGRFDGESGGLGQVTADFPGAAGTPSVTRLTDGRASVLATGPGGTMHAALQRPSTFSLLPSTDEGGRMVTSPSSGSIGTTAYHFAVDAQGRLWVKRQLLDTGEFLPWLYTGIDGLAPVQVMVARAGGAQLVVGVVTGGGDLRLGRFEGSTLHGWTTEATGVATTPSLVAYPGGLDGVLAYRGTDGVVRIRTLPLTADGRSGPWRELPAGTVGAPSVAITKSGRVMVVSRGSSSAVMGALETAAFSGQWGSWTAAHGVDPQSPTDPAVSDLFRYAGDLESWVPVSGGTSQNGQTHVLWAPSSPYFG</sequence>
<evidence type="ECO:0000313" key="6">
    <source>
        <dbReference type="Proteomes" id="UP001500013"/>
    </source>
</evidence>
<dbReference type="EMBL" id="BAAAPU010000007">
    <property type="protein sequence ID" value="GAA1983950.1"/>
    <property type="molecule type" value="Genomic_DNA"/>
</dbReference>
<evidence type="ECO:0000256" key="2">
    <source>
        <dbReference type="SAM" id="SignalP"/>
    </source>
</evidence>
<keyword evidence="6" id="KW-1185">Reference proteome</keyword>
<gene>
    <name evidence="5" type="ORF">GCM10009817_26720</name>
</gene>
<name>A0ABN2SBS2_9MICO</name>
<dbReference type="Gene3D" id="2.115.10.10">
    <property type="entry name" value="Tachylectin 2"/>
    <property type="match status" value="2"/>
</dbReference>
<evidence type="ECO:0000256" key="1">
    <source>
        <dbReference type="SAM" id="MobiDB-lite"/>
    </source>
</evidence>
<feature type="domain" description="Tachylectin 2" evidence="3">
    <location>
        <begin position="44"/>
        <end position="266"/>
    </location>
</feature>
<evidence type="ECO:0000259" key="3">
    <source>
        <dbReference type="Pfam" id="PF14517"/>
    </source>
</evidence>
<feature type="compositionally biased region" description="Low complexity" evidence="1">
    <location>
        <begin position="285"/>
        <end position="297"/>
    </location>
</feature>
<dbReference type="Pfam" id="PF26607">
    <property type="entry name" value="DUF8189"/>
    <property type="match status" value="1"/>
</dbReference>
<dbReference type="SUPFAM" id="SSF89372">
    <property type="entry name" value="Fucose-specific lectin"/>
    <property type="match status" value="2"/>
</dbReference>
<comment type="caution">
    <text evidence="5">The sequence shown here is derived from an EMBL/GenBank/DDBJ whole genome shotgun (WGS) entry which is preliminary data.</text>
</comment>
<dbReference type="InterPro" id="IPR058502">
    <property type="entry name" value="PLL-like_beta-prop"/>
</dbReference>
<dbReference type="RefSeq" id="WP_344063225.1">
    <property type="nucleotide sequence ID" value="NZ_BAAAPU010000007.1"/>
</dbReference>
<feature type="domain" description="PLL-like beta propeller" evidence="4">
    <location>
        <begin position="466"/>
        <end position="583"/>
    </location>
</feature>
<proteinExistence type="predicted"/>
<dbReference type="Pfam" id="PF14517">
    <property type="entry name" value="Tachylectin"/>
    <property type="match status" value="1"/>
</dbReference>
<dbReference type="InterPro" id="IPR023294">
    <property type="entry name" value="Tachylectin2"/>
</dbReference>
<feature type="chain" id="PRO_5046136935" description="Tachylectin" evidence="2">
    <location>
        <begin position="31"/>
        <end position="625"/>
    </location>
</feature>
<dbReference type="Proteomes" id="UP001500013">
    <property type="component" value="Unassembled WGS sequence"/>
</dbReference>
<evidence type="ECO:0000259" key="4">
    <source>
        <dbReference type="Pfam" id="PF26607"/>
    </source>
</evidence>
<organism evidence="5 6">
    <name type="scientific">Terrabacter lapilli</name>
    <dbReference type="NCBI Taxonomy" id="436231"/>
    <lineage>
        <taxon>Bacteria</taxon>
        <taxon>Bacillati</taxon>
        <taxon>Actinomycetota</taxon>
        <taxon>Actinomycetes</taxon>
        <taxon>Micrococcales</taxon>
        <taxon>Intrasporangiaceae</taxon>
        <taxon>Terrabacter</taxon>
    </lineage>
</organism>
<feature type="region of interest" description="Disordered" evidence="1">
    <location>
        <begin position="285"/>
        <end position="310"/>
    </location>
</feature>